<dbReference type="SUPFAM" id="SSF52047">
    <property type="entry name" value="RNI-like"/>
    <property type="match status" value="1"/>
</dbReference>
<dbReference type="InterPro" id="IPR001810">
    <property type="entry name" value="F-box_dom"/>
</dbReference>
<reference evidence="3" key="2">
    <citation type="submission" date="2025-08" db="UniProtKB">
        <authorList>
            <consortium name="RefSeq"/>
        </authorList>
    </citation>
    <scope>IDENTIFICATION</scope>
    <source>
        <tissue evidence="3">Young leaves</tissue>
    </source>
</reference>
<dbReference type="CDD" id="cd09917">
    <property type="entry name" value="F-box_SF"/>
    <property type="match status" value="1"/>
</dbReference>
<feature type="domain" description="F-box" evidence="1">
    <location>
        <begin position="4"/>
        <end position="45"/>
    </location>
</feature>
<dbReference type="OrthoDB" id="1891924at2759"/>
<gene>
    <name evidence="3" type="primary">LOC113862892</name>
</gene>
<organism evidence="2 3">
    <name type="scientific">Abrus precatorius</name>
    <name type="common">Indian licorice</name>
    <name type="synonym">Glycine abrus</name>
    <dbReference type="NCBI Taxonomy" id="3816"/>
    <lineage>
        <taxon>Eukaryota</taxon>
        <taxon>Viridiplantae</taxon>
        <taxon>Streptophyta</taxon>
        <taxon>Embryophyta</taxon>
        <taxon>Tracheophyta</taxon>
        <taxon>Spermatophyta</taxon>
        <taxon>Magnoliopsida</taxon>
        <taxon>eudicotyledons</taxon>
        <taxon>Gunneridae</taxon>
        <taxon>Pentapetalae</taxon>
        <taxon>rosids</taxon>
        <taxon>fabids</taxon>
        <taxon>Fabales</taxon>
        <taxon>Fabaceae</taxon>
        <taxon>Papilionoideae</taxon>
        <taxon>50 kb inversion clade</taxon>
        <taxon>NPAAA clade</taxon>
        <taxon>indigoferoid/millettioid clade</taxon>
        <taxon>Abreae</taxon>
        <taxon>Abrus</taxon>
    </lineage>
</organism>
<protein>
    <submittedName>
        <fullName evidence="3">F-box/LRR-repeat protein At1g67190-like isoform X1</fullName>
    </submittedName>
</protein>
<dbReference type="InterPro" id="IPR036047">
    <property type="entry name" value="F-box-like_dom_sf"/>
</dbReference>
<dbReference type="SUPFAM" id="SSF81383">
    <property type="entry name" value="F-box domain"/>
    <property type="match status" value="1"/>
</dbReference>
<dbReference type="SMART" id="SM00256">
    <property type="entry name" value="FBOX"/>
    <property type="match status" value="1"/>
</dbReference>
<dbReference type="Gene3D" id="3.80.10.10">
    <property type="entry name" value="Ribonuclease Inhibitor"/>
    <property type="match status" value="2"/>
</dbReference>
<proteinExistence type="predicted"/>
<accession>A0A8B8L6P0</accession>
<dbReference type="InterPro" id="IPR055411">
    <property type="entry name" value="LRR_FXL15/At3g58940/PEG3-like"/>
</dbReference>
<dbReference type="GeneID" id="113862892"/>
<dbReference type="InterPro" id="IPR032675">
    <property type="entry name" value="LRR_dom_sf"/>
</dbReference>
<dbReference type="RefSeq" id="XP_027351976.1">
    <property type="nucleotide sequence ID" value="XM_027496175.1"/>
</dbReference>
<reference evidence="2" key="1">
    <citation type="journal article" date="2019" name="Toxins">
        <title>Detection of Abrin-Like and Prepropulchellin-Like Toxin Genes and Transcripts Using Whole Genome Sequencing and Full-Length Transcript Sequencing of Abrus precatorius.</title>
        <authorList>
            <person name="Hovde B.T."/>
            <person name="Daligault H.E."/>
            <person name="Hanschen E.R."/>
            <person name="Kunde Y.A."/>
            <person name="Johnson M.B."/>
            <person name="Starkenburg S.R."/>
            <person name="Johnson S.L."/>
        </authorList>
    </citation>
    <scope>NUCLEOTIDE SEQUENCE [LARGE SCALE GENOMIC DNA]</scope>
</reference>
<keyword evidence="2" id="KW-1185">Reference proteome</keyword>
<dbReference type="PANTHER" id="PTHR31639">
    <property type="entry name" value="F-BOX PROTEIN-LIKE"/>
    <property type="match status" value="1"/>
</dbReference>
<dbReference type="Proteomes" id="UP000694853">
    <property type="component" value="Unplaced"/>
</dbReference>
<dbReference type="PANTHER" id="PTHR31639:SF256">
    <property type="entry name" value="OS07G0242900 PROTEIN"/>
    <property type="match status" value="1"/>
</dbReference>
<evidence type="ECO:0000313" key="2">
    <source>
        <dbReference type="Proteomes" id="UP000694853"/>
    </source>
</evidence>
<name>A0A8B8L6P0_ABRPR</name>
<dbReference type="Pfam" id="PF24758">
    <property type="entry name" value="LRR_At5g56370"/>
    <property type="match status" value="1"/>
</dbReference>
<evidence type="ECO:0000313" key="3">
    <source>
        <dbReference type="RefSeq" id="XP_027351976.1"/>
    </source>
</evidence>
<dbReference type="Gene3D" id="1.20.1280.50">
    <property type="match status" value="1"/>
</dbReference>
<dbReference type="AlphaFoldDB" id="A0A8B8L6P0"/>
<dbReference type="KEGG" id="aprc:113862892"/>
<evidence type="ECO:0000259" key="1">
    <source>
        <dbReference type="SMART" id="SM00256"/>
    </source>
</evidence>
<sequence>MEHLPVEVIGKILSRLGSARDLVIASSTCKKWREAWYNHLHTLSFNSCDCPLYNELTSSRLEILITQTIFQTKALKYLTIFMDVDRVFSAAPVIAWLMYTRDSLRQLRFNVRITPNFNIIEKCSRQRLQVLALARNSITGVEPSYLKFPCLKSLSLSFVSISALDLSLLLSVCPRLETLAVVAPEIAISDSQASVELSSFSLKDFFIESFSSDKFLLEADLLEKLHLKDCTFEVFELVGKGTLKVLKIDDVSVIHLNIEESTENLEIVDVCKFIIWPKFYHMISRASKLLKLRLWGVVFDDEDEVVDIETISVCFPQLKHLSLSYDLRDGILHYGLQGLSCLTNVVVLELGWTSISDLFSVWVAGLLEGCPNLKRLVIYGFVSEVKPYEECQKFANFSEFILQLGRKYRHVKFEFEYE</sequence>
<dbReference type="Pfam" id="PF12937">
    <property type="entry name" value="F-box-like"/>
    <property type="match status" value="1"/>
</dbReference>